<evidence type="ECO:0000313" key="3">
    <source>
        <dbReference type="Proteomes" id="UP000196053"/>
    </source>
</evidence>
<dbReference type="OrthoDB" id="9784042at2"/>
<sequence>MGESKGRHELKHFINYADILQLRLRLPYVASIDKNAIDGKGYRVRSLYFDNYNDKVLREKIDGVNEREKFRLRLYNDDTSFIKLEKKSKKNGISYKESTRQPKLAAYLLKERWEGLPLNYKG</sequence>
<keyword evidence="3" id="KW-1185">Reference proteome</keyword>
<feature type="domain" description="VTC" evidence="1">
    <location>
        <begin position="7"/>
        <end position="103"/>
    </location>
</feature>
<protein>
    <recommendedName>
        <fullName evidence="1">VTC domain-containing protein</fullName>
    </recommendedName>
</protein>
<dbReference type="GO" id="GO:0006799">
    <property type="term" value="P:polyphosphate biosynthetic process"/>
    <property type="evidence" value="ECO:0007669"/>
    <property type="project" value="UniProtKB-ARBA"/>
</dbReference>
<dbReference type="EMBL" id="LN879430">
    <property type="protein sequence ID" value="CUH92778.1"/>
    <property type="molecule type" value="Genomic_DNA"/>
</dbReference>
<reference evidence="3" key="1">
    <citation type="submission" date="2015-09" db="EMBL/GenBank/DDBJ databases">
        <authorList>
            <person name="Wibberg D."/>
        </authorList>
    </citation>
    <scope>NUCLEOTIDE SEQUENCE [LARGE SCALE GENOMIC DNA]</scope>
    <source>
        <strain evidence="3">SD1D</strain>
    </source>
</reference>
<proteinExistence type="predicted"/>
<organism evidence="2 3">
    <name type="scientific">Herbinix luporum</name>
    <dbReference type="NCBI Taxonomy" id="1679721"/>
    <lineage>
        <taxon>Bacteria</taxon>
        <taxon>Bacillati</taxon>
        <taxon>Bacillota</taxon>
        <taxon>Clostridia</taxon>
        <taxon>Lachnospirales</taxon>
        <taxon>Lachnospiraceae</taxon>
        <taxon>Herbinix</taxon>
    </lineage>
</organism>
<gene>
    <name evidence="2" type="ORF">SD1D_1232</name>
</gene>
<dbReference type="Gene3D" id="3.20.100.30">
    <property type="entry name" value="VTC, catalytic tunnel domain"/>
    <property type="match status" value="1"/>
</dbReference>
<dbReference type="RefSeq" id="WP_058258117.1">
    <property type="nucleotide sequence ID" value="NZ_LN879430.1"/>
</dbReference>
<dbReference type="AlphaFoldDB" id="A0A0K8J620"/>
<name>A0A0K8J620_9FIRM</name>
<dbReference type="InterPro" id="IPR042267">
    <property type="entry name" value="VTC_sf"/>
</dbReference>
<dbReference type="InterPro" id="IPR018966">
    <property type="entry name" value="VTC_domain"/>
</dbReference>
<dbReference type="KEGG" id="hsd:SD1D_1232"/>
<evidence type="ECO:0000259" key="1">
    <source>
        <dbReference type="Pfam" id="PF09359"/>
    </source>
</evidence>
<evidence type="ECO:0000313" key="2">
    <source>
        <dbReference type="EMBL" id="CUH92778.1"/>
    </source>
</evidence>
<dbReference type="Pfam" id="PF09359">
    <property type="entry name" value="VTC"/>
    <property type="match status" value="1"/>
</dbReference>
<accession>A0A0K8J620</accession>
<dbReference type="Proteomes" id="UP000196053">
    <property type="component" value="Chromosome I"/>
</dbReference>